<dbReference type="EMBL" id="UGHR01000003">
    <property type="protein sequence ID" value="STR44920.1"/>
    <property type="molecule type" value="Genomic_DNA"/>
</dbReference>
<comment type="similarity">
    <text evidence="2">Belongs to the bacterial solute-binding protein 1 family.</text>
</comment>
<protein>
    <submittedName>
        <fullName evidence="5">Chitobiose transport system substrate-binding protein</fullName>
    </submittedName>
    <submittedName>
        <fullName evidence="4">Probable ABC transporter-binding protein DR_1438</fullName>
    </submittedName>
</protein>
<dbReference type="RefSeq" id="WP_165928709.1">
    <property type="nucleotide sequence ID" value="NZ_CAWOLO010000007.1"/>
</dbReference>
<evidence type="ECO:0000313" key="5">
    <source>
        <dbReference type="EMBL" id="TCU85632.1"/>
    </source>
</evidence>
<name>A0A377SUA3_9NEIS</name>
<keyword evidence="7" id="KW-1185">Reference proteome</keyword>
<proteinExistence type="inferred from homology"/>
<evidence type="ECO:0000256" key="2">
    <source>
        <dbReference type="ARBA" id="ARBA00008520"/>
    </source>
</evidence>
<gene>
    <name evidence="5" type="ORF">EV682_107142</name>
    <name evidence="4" type="ORF">NCTC11159_03466</name>
</gene>
<feature type="chain" id="PRO_5016754792" evidence="3">
    <location>
        <begin position="25"/>
        <end position="424"/>
    </location>
</feature>
<dbReference type="Gene3D" id="3.40.190.10">
    <property type="entry name" value="Periplasmic binding protein-like II"/>
    <property type="match status" value="1"/>
</dbReference>
<dbReference type="Proteomes" id="UP000295794">
    <property type="component" value="Unassembled WGS sequence"/>
</dbReference>
<comment type="subcellular location">
    <subcellularLocation>
        <location evidence="1">Periplasm</location>
    </subcellularLocation>
</comment>
<dbReference type="InterPro" id="IPR050490">
    <property type="entry name" value="Bact_solute-bd_prot1"/>
</dbReference>
<accession>A0A377SUA3</accession>
<dbReference type="InterPro" id="IPR006059">
    <property type="entry name" value="SBP"/>
</dbReference>
<evidence type="ECO:0000256" key="1">
    <source>
        <dbReference type="ARBA" id="ARBA00004418"/>
    </source>
</evidence>
<dbReference type="AlphaFoldDB" id="A0A377SUA3"/>
<evidence type="ECO:0000313" key="6">
    <source>
        <dbReference type="Proteomes" id="UP000255108"/>
    </source>
</evidence>
<dbReference type="GO" id="GO:0042597">
    <property type="term" value="C:periplasmic space"/>
    <property type="evidence" value="ECO:0007669"/>
    <property type="project" value="UniProtKB-SubCell"/>
</dbReference>
<dbReference type="PANTHER" id="PTHR43649">
    <property type="entry name" value="ARABINOSE-BINDING PROTEIN-RELATED"/>
    <property type="match status" value="1"/>
</dbReference>
<evidence type="ECO:0000256" key="3">
    <source>
        <dbReference type="SAM" id="SignalP"/>
    </source>
</evidence>
<dbReference type="Proteomes" id="UP000255108">
    <property type="component" value="Unassembled WGS sequence"/>
</dbReference>
<dbReference type="PANTHER" id="PTHR43649:SF12">
    <property type="entry name" value="DIACETYLCHITOBIOSE BINDING PROTEIN DASA"/>
    <property type="match status" value="1"/>
</dbReference>
<dbReference type="Pfam" id="PF13416">
    <property type="entry name" value="SBP_bac_8"/>
    <property type="match status" value="1"/>
</dbReference>
<dbReference type="CDD" id="cd13585">
    <property type="entry name" value="PBP2_TMBP_like"/>
    <property type="match status" value="1"/>
</dbReference>
<keyword evidence="3" id="KW-0732">Signal</keyword>
<feature type="signal peptide" evidence="3">
    <location>
        <begin position="1"/>
        <end position="24"/>
    </location>
</feature>
<dbReference type="SUPFAM" id="SSF53850">
    <property type="entry name" value="Periplasmic binding protein-like II"/>
    <property type="match status" value="1"/>
</dbReference>
<evidence type="ECO:0000313" key="4">
    <source>
        <dbReference type="EMBL" id="STR44920.1"/>
    </source>
</evidence>
<reference evidence="5 7" key="2">
    <citation type="submission" date="2019-03" db="EMBL/GenBank/DDBJ databases">
        <title>Genomic Encyclopedia of Type Strains, Phase IV (KMG-IV): sequencing the most valuable type-strain genomes for metagenomic binning, comparative biology and taxonomic classification.</title>
        <authorList>
            <person name="Goeker M."/>
        </authorList>
    </citation>
    <scope>NUCLEOTIDE SEQUENCE [LARGE SCALE GENOMIC DNA]</scope>
    <source>
        <strain evidence="5 7">DSM 3764</strain>
    </source>
</reference>
<evidence type="ECO:0000313" key="7">
    <source>
        <dbReference type="Proteomes" id="UP000295794"/>
    </source>
</evidence>
<sequence length="424" mass="45858">MSKHFKLVRPLLLAAMLSSTFAHAADTTKVEFWTFNVTKFAPYWNDAVQRFNKANPELEAVWVDMNWDQIQPKLISAIAAGNPPALVNFNTPWTHEFAQKDLLQPLDALIGKNKAEYQAGALQDLTVNGKIYGYPFYNAASVIAYNKELLAKSGIKSNPKNFAEFVATARTITAKTGVAAFSPKLATKSGDGGMIPWFQYMGLPIFANGKAVFNSPKHIKAVETFADMYKKGVLPKDSFRLEFEQEIAGYSAGKLAMMTTAPTALGKLADSSKVAYEKTAIMAFPQDEGKLVLGSWLMSFVQPKGYKNPEAAAKLGLFLTNSEQQLGFSKATGTTFPSARKAAESDFFSSGAEGGDPVAVARATVAKSMGAARTLTLPAALMPDATTMSKEFNDEVQAAIEGRKSAKAALDAAAKKWNDRIAAK</sequence>
<organism evidence="4 6">
    <name type="scientific">Iodobacter fluviatilis</name>
    <dbReference type="NCBI Taxonomy" id="537"/>
    <lineage>
        <taxon>Bacteria</taxon>
        <taxon>Pseudomonadati</taxon>
        <taxon>Pseudomonadota</taxon>
        <taxon>Betaproteobacteria</taxon>
        <taxon>Neisseriales</taxon>
        <taxon>Chitinibacteraceae</taxon>
        <taxon>Iodobacter</taxon>
    </lineage>
</organism>
<dbReference type="EMBL" id="SMBT01000007">
    <property type="protein sequence ID" value="TCU85632.1"/>
    <property type="molecule type" value="Genomic_DNA"/>
</dbReference>
<reference evidence="4 6" key="1">
    <citation type="submission" date="2018-06" db="EMBL/GenBank/DDBJ databases">
        <authorList>
            <consortium name="Pathogen Informatics"/>
            <person name="Doyle S."/>
        </authorList>
    </citation>
    <scope>NUCLEOTIDE SEQUENCE [LARGE SCALE GENOMIC DNA]</scope>
    <source>
        <strain evidence="4 6">NCTC11159</strain>
    </source>
</reference>